<dbReference type="Proteomes" id="UP001343257">
    <property type="component" value="Unassembled WGS sequence"/>
</dbReference>
<gene>
    <name evidence="1" type="ORF">P9847_18760</name>
</gene>
<organism evidence="1 2">
    <name type="scientific">Paenibacillus chibensis</name>
    <dbReference type="NCBI Taxonomy" id="59846"/>
    <lineage>
        <taxon>Bacteria</taxon>
        <taxon>Bacillati</taxon>
        <taxon>Bacillota</taxon>
        <taxon>Bacilli</taxon>
        <taxon>Bacillales</taxon>
        <taxon>Paenibacillaceae</taxon>
        <taxon>Paenibacillus</taxon>
    </lineage>
</organism>
<dbReference type="RefSeq" id="WP_328280255.1">
    <property type="nucleotide sequence ID" value="NZ_JARTLD010000047.1"/>
</dbReference>
<dbReference type="EMBL" id="JARTLD010000047">
    <property type="protein sequence ID" value="MED5019347.1"/>
    <property type="molecule type" value="Genomic_DNA"/>
</dbReference>
<proteinExistence type="predicted"/>
<reference evidence="1 2" key="1">
    <citation type="submission" date="2023-03" db="EMBL/GenBank/DDBJ databases">
        <title>Bacillus Genome Sequencing.</title>
        <authorList>
            <person name="Dunlap C."/>
        </authorList>
    </citation>
    <scope>NUCLEOTIDE SEQUENCE [LARGE SCALE GENOMIC DNA]</scope>
    <source>
        <strain evidence="1 2">NRS-52</strain>
    </source>
</reference>
<keyword evidence="2" id="KW-1185">Reference proteome</keyword>
<evidence type="ECO:0000313" key="2">
    <source>
        <dbReference type="Proteomes" id="UP001343257"/>
    </source>
</evidence>
<comment type="caution">
    <text evidence="1">The sequence shown here is derived from an EMBL/GenBank/DDBJ whole genome shotgun (WGS) entry which is preliminary data.</text>
</comment>
<accession>A0ABU6PYE5</accession>
<protein>
    <submittedName>
        <fullName evidence="1">Uncharacterized protein</fullName>
    </submittedName>
</protein>
<evidence type="ECO:0000313" key="1">
    <source>
        <dbReference type="EMBL" id="MED5019347.1"/>
    </source>
</evidence>
<name>A0ABU6PYE5_9BACL</name>
<sequence>MDIGSFDLISGENRTGAIVDISEAILVIEANDLEVVEPDPPEQGWAEFDV</sequence>